<dbReference type="Proteomes" id="UP000323502">
    <property type="component" value="Unassembled WGS sequence"/>
</dbReference>
<reference evidence="2 3" key="1">
    <citation type="submission" date="2016-10" db="EMBL/GenBank/DDBJ databases">
        <authorList>
            <person name="Varghese N."/>
            <person name="Submissions S."/>
        </authorList>
    </citation>
    <scope>NUCLEOTIDE SEQUENCE [LARGE SCALE GENOMIC DNA]</scope>
    <source>
        <strain evidence="2 3">S7-754</strain>
    </source>
</reference>
<evidence type="ECO:0000313" key="3">
    <source>
        <dbReference type="Proteomes" id="UP000323502"/>
    </source>
</evidence>
<gene>
    <name evidence="2" type="ORF">SAMN05216557_102471</name>
</gene>
<name>A0A1G7J2F5_9SPHN</name>
<dbReference type="SUPFAM" id="SSF54427">
    <property type="entry name" value="NTF2-like"/>
    <property type="match status" value="1"/>
</dbReference>
<protein>
    <submittedName>
        <fullName evidence="2">SnoaL-like domain-containing protein</fullName>
    </submittedName>
</protein>
<keyword evidence="3" id="KW-1185">Reference proteome</keyword>
<organism evidence="2 3">
    <name type="scientific">Sphingomonas carotinifaciens</name>
    <dbReference type="NCBI Taxonomy" id="1166323"/>
    <lineage>
        <taxon>Bacteria</taxon>
        <taxon>Pseudomonadati</taxon>
        <taxon>Pseudomonadota</taxon>
        <taxon>Alphaproteobacteria</taxon>
        <taxon>Sphingomonadales</taxon>
        <taxon>Sphingomonadaceae</taxon>
        <taxon>Sphingomonas</taxon>
    </lineage>
</organism>
<dbReference type="EMBL" id="FNBI01000002">
    <property type="protein sequence ID" value="SDF19053.1"/>
    <property type="molecule type" value="Genomic_DNA"/>
</dbReference>
<evidence type="ECO:0000313" key="2">
    <source>
        <dbReference type="EMBL" id="SDF19053.1"/>
    </source>
</evidence>
<sequence length="146" mass="16657">MFMGSDRACRGGLCDSGQAQSGEDQVRRAIMDMNRAAQRLDADAFMRSYWRSPRLTITFDGETMRGWDIIAREQRKWWADKSAGIRFNEQRPAEIVSQGDGVVTSLQWMRVSRAGDQEPARLVITSVWKKLPEGWRVVLAHESLVP</sequence>
<accession>A0A1G7J2F5</accession>
<evidence type="ECO:0000259" key="1">
    <source>
        <dbReference type="Pfam" id="PF13474"/>
    </source>
</evidence>
<dbReference type="InterPro" id="IPR032710">
    <property type="entry name" value="NTF2-like_dom_sf"/>
</dbReference>
<feature type="domain" description="SnoaL-like" evidence="1">
    <location>
        <begin position="26"/>
        <end position="144"/>
    </location>
</feature>
<dbReference type="AlphaFoldDB" id="A0A1G7J2F5"/>
<dbReference type="Pfam" id="PF13474">
    <property type="entry name" value="SnoaL_3"/>
    <property type="match status" value="1"/>
</dbReference>
<dbReference type="Gene3D" id="3.10.450.50">
    <property type="match status" value="1"/>
</dbReference>
<dbReference type="InterPro" id="IPR037401">
    <property type="entry name" value="SnoaL-like"/>
</dbReference>
<proteinExistence type="predicted"/>